<dbReference type="OrthoDB" id="104542at2"/>
<name>A0A9Q4B5C7_SALAG</name>
<accession>A0A9Q4B5C7</accession>
<organism evidence="2 3">
    <name type="scientific">Salipaludibacillus agaradhaerens</name>
    <name type="common">Bacillus agaradhaerens</name>
    <dbReference type="NCBI Taxonomy" id="76935"/>
    <lineage>
        <taxon>Bacteria</taxon>
        <taxon>Bacillati</taxon>
        <taxon>Bacillota</taxon>
        <taxon>Bacilli</taxon>
        <taxon>Bacillales</taxon>
        <taxon>Bacillaceae</taxon>
    </lineage>
</organism>
<evidence type="ECO:0008006" key="4">
    <source>
        <dbReference type="Google" id="ProtNLM"/>
    </source>
</evidence>
<dbReference type="Gene3D" id="2.40.10.10">
    <property type="entry name" value="Trypsin-like serine proteases"/>
    <property type="match status" value="1"/>
</dbReference>
<proteinExistence type="predicted"/>
<protein>
    <recommendedName>
        <fullName evidence="4">Serine protease</fullName>
    </recommendedName>
</protein>
<dbReference type="InterPro" id="IPR043504">
    <property type="entry name" value="Peptidase_S1_PA_chymotrypsin"/>
</dbReference>
<evidence type="ECO:0000313" key="2">
    <source>
        <dbReference type="EMBL" id="MCR6098753.1"/>
    </source>
</evidence>
<evidence type="ECO:0000256" key="1">
    <source>
        <dbReference type="ARBA" id="ARBA00022825"/>
    </source>
</evidence>
<dbReference type="InterPro" id="IPR009003">
    <property type="entry name" value="Peptidase_S1_PA"/>
</dbReference>
<reference evidence="2" key="1">
    <citation type="submission" date="2020-06" db="EMBL/GenBank/DDBJ databases">
        <title>Insight into the genomes of haloalkaliphilic bacilli from Kenyan soda lakes.</title>
        <authorList>
            <person name="Mwirichia R."/>
            <person name="Villamizar G.C."/>
            <person name="Poehlein A."/>
            <person name="Mugweru J."/>
            <person name="Kipnyargis A."/>
            <person name="Kiplimo D."/>
            <person name="Orwa P."/>
            <person name="Daniel R."/>
        </authorList>
    </citation>
    <scope>NUCLEOTIDE SEQUENCE</scope>
    <source>
        <strain evidence="2">B1096_S55</strain>
    </source>
</reference>
<evidence type="ECO:0000313" key="3">
    <source>
        <dbReference type="Proteomes" id="UP001057753"/>
    </source>
</evidence>
<comment type="caution">
    <text evidence="2">The sequence shown here is derived from an EMBL/GenBank/DDBJ whole genome shotgun (WGS) entry which is preliminary data.</text>
</comment>
<gene>
    <name evidence="2" type="ORF">HXA33_19775</name>
</gene>
<keyword evidence="3" id="KW-1185">Reference proteome</keyword>
<dbReference type="EMBL" id="JABXYM010000002">
    <property type="protein sequence ID" value="MCR6098753.1"/>
    <property type="molecule type" value="Genomic_DNA"/>
</dbReference>
<dbReference type="RefSeq" id="WP_078578753.1">
    <property type="nucleotide sequence ID" value="NZ_JABXYM010000002.1"/>
</dbReference>
<sequence length="330" mass="35942">MPHLPKEEIEKVRQVKSKGNEAAFLRKKHVVGVGIGVKIKDGKPTGKPALITYVTSKKPLSTLEADDVIPETVDGVETDVIEIGMPTIQPVLKEKEFLRTLPSNELTSRMRPVKGGWSVGHYDITAGTIGAVVFNKDEHVPTTYYVLSNNHVLANSNAASIGDPILQPGPVDGGEAPDDQIAKLSRFVPIDFTPDKPLEEHNNLVDAAIAEGSLQELDREVYWNGYVKGWKRKDDLEVGTIVKKTGRTTGYTTAEVTSVDATIDVNFGGNRVARFHDQILTTHFSEGGDSGSLVTNADNEAVGLLFAGSPEITILNHIENVRDLLRIDFV</sequence>
<keyword evidence="1" id="KW-0378">Hydrolase</keyword>
<dbReference type="Proteomes" id="UP001057753">
    <property type="component" value="Unassembled WGS sequence"/>
</dbReference>
<dbReference type="AlphaFoldDB" id="A0A9Q4B5C7"/>
<keyword evidence="1" id="KW-0720">Serine protease</keyword>
<dbReference type="GO" id="GO:0008236">
    <property type="term" value="F:serine-type peptidase activity"/>
    <property type="evidence" value="ECO:0007669"/>
    <property type="project" value="UniProtKB-KW"/>
</dbReference>
<keyword evidence="1" id="KW-0645">Protease</keyword>
<dbReference type="SUPFAM" id="SSF50494">
    <property type="entry name" value="Trypsin-like serine proteases"/>
    <property type="match status" value="1"/>
</dbReference>